<evidence type="ECO:0000256" key="1">
    <source>
        <dbReference type="ARBA" id="ARBA00006974"/>
    </source>
</evidence>
<dbReference type="GO" id="GO:0009733">
    <property type="term" value="P:response to auxin"/>
    <property type="evidence" value="ECO:0007669"/>
    <property type="project" value="InterPro"/>
</dbReference>
<dbReference type="InterPro" id="IPR003676">
    <property type="entry name" value="SAUR_fam"/>
</dbReference>
<gene>
    <name evidence="2" type="ORF">DM860_015477</name>
</gene>
<evidence type="ECO:0008006" key="4">
    <source>
        <dbReference type="Google" id="ProtNLM"/>
    </source>
</evidence>
<comment type="caution">
    <text evidence="2">The sequence shown here is derived from an EMBL/GenBank/DDBJ whole genome shotgun (WGS) entry which is preliminary data.</text>
</comment>
<dbReference type="EMBL" id="NQVE01000017">
    <property type="protein sequence ID" value="RAL53749.1"/>
    <property type="molecule type" value="Genomic_DNA"/>
</dbReference>
<dbReference type="Pfam" id="PF02519">
    <property type="entry name" value="Auxin_inducible"/>
    <property type="match status" value="1"/>
</dbReference>
<comment type="similarity">
    <text evidence="1">Belongs to the ARG7 family.</text>
</comment>
<dbReference type="PANTHER" id="PTHR31374:SF29">
    <property type="entry name" value="SAUR-LIKE AUXIN-RESPONSIVE PROTEIN FAMILY"/>
    <property type="match status" value="1"/>
</dbReference>
<sequence>MKIHHHRQHYHLGHVFQIHHHEKDGGDDDLKDVPRGCVAVMVGQGREQQRFVIPVIYVNHPLFLSLLKEAEEEYGFSHNGPITIPCHVVEFRQVEGIIHKETTSQHHHHNHLHSGCFKIRA</sequence>
<organism evidence="2 3">
    <name type="scientific">Cuscuta australis</name>
    <dbReference type="NCBI Taxonomy" id="267555"/>
    <lineage>
        <taxon>Eukaryota</taxon>
        <taxon>Viridiplantae</taxon>
        <taxon>Streptophyta</taxon>
        <taxon>Embryophyta</taxon>
        <taxon>Tracheophyta</taxon>
        <taxon>Spermatophyta</taxon>
        <taxon>Magnoliopsida</taxon>
        <taxon>eudicotyledons</taxon>
        <taxon>Gunneridae</taxon>
        <taxon>Pentapetalae</taxon>
        <taxon>asterids</taxon>
        <taxon>lamiids</taxon>
        <taxon>Solanales</taxon>
        <taxon>Convolvulaceae</taxon>
        <taxon>Cuscuteae</taxon>
        <taxon>Cuscuta</taxon>
        <taxon>Cuscuta subgen. Grammica</taxon>
        <taxon>Cuscuta sect. Cleistogrammica</taxon>
    </lineage>
</organism>
<protein>
    <recommendedName>
        <fullName evidence="4">Auxin-responsive protein SAUR32</fullName>
    </recommendedName>
</protein>
<name>A0A328EAW6_9ASTE</name>
<accession>A0A328EAW6</accession>
<reference evidence="2 3" key="1">
    <citation type="submission" date="2018-06" db="EMBL/GenBank/DDBJ databases">
        <title>The Genome of Cuscuta australis (Dodder) Provides Insight into the Evolution of Plant Parasitism.</title>
        <authorList>
            <person name="Liu H."/>
        </authorList>
    </citation>
    <scope>NUCLEOTIDE SEQUENCE [LARGE SCALE GENOMIC DNA]</scope>
    <source>
        <strain evidence="3">cv. Yunnan</strain>
        <tissue evidence="2">Vines</tissue>
    </source>
</reference>
<evidence type="ECO:0000313" key="2">
    <source>
        <dbReference type="EMBL" id="RAL53749.1"/>
    </source>
</evidence>
<dbReference type="PANTHER" id="PTHR31374">
    <property type="entry name" value="AUXIN-INDUCED PROTEIN-LIKE-RELATED"/>
    <property type="match status" value="1"/>
</dbReference>
<evidence type="ECO:0000313" key="3">
    <source>
        <dbReference type="Proteomes" id="UP000249390"/>
    </source>
</evidence>
<keyword evidence="3" id="KW-1185">Reference proteome</keyword>
<proteinExistence type="inferred from homology"/>
<dbReference type="Proteomes" id="UP000249390">
    <property type="component" value="Unassembled WGS sequence"/>
</dbReference>
<dbReference type="AlphaFoldDB" id="A0A328EAW6"/>